<evidence type="ECO:0000313" key="1">
    <source>
        <dbReference type="EMBL" id="SHE79896.1"/>
    </source>
</evidence>
<dbReference type="AlphaFoldDB" id="A0A1M4WF92"/>
<evidence type="ECO:0000313" key="2">
    <source>
        <dbReference type="Proteomes" id="UP000184236"/>
    </source>
</evidence>
<keyword evidence="2" id="KW-1185">Reference proteome</keyword>
<dbReference type="STRING" id="1302685.SAMN05444408_104159"/>
<proteinExistence type="predicted"/>
<protein>
    <submittedName>
        <fullName evidence="1">Uncharacterized protein</fullName>
    </submittedName>
</protein>
<name>A0A1M4WF92_9FLAO</name>
<sequence length="59" mass="6786">MYLIIKRLFEKDKTSTFKIGLPSGQPDLYLFKKLQTSLILLTPAKPFLNNLCLGFLKIL</sequence>
<organism evidence="1 2">
    <name type="scientific">Chryseobacterium takakiae</name>
    <dbReference type="NCBI Taxonomy" id="1302685"/>
    <lineage>
        <taxon>Bacteria</taxon>
        <taxon>Pseudomonadati</taxon>
        <taxon>Bacteroidota</taxon>
        <taxon>Flavobacteriia</taxon>
        <taxon>Flavobacteriales</taxon>
        <taxon>Weeksellaceae</taxon>
        <taxon>Chryseobacterium group</taxon>
        <taxon>Chryseobacterium</taxon>
    </lineage>
</organism>
<gene>
    <name evidence="1" type="ORF">SAMN05444408_104159</name>
</gene>
<accession>A0A1M4WF92</accession>
<reference evidence="2" key="1">
    <citation type="submission" date="2016-11" db="EMBL/GenBank/DDBJ databases">
        <authorList>
            <person name="Varghese N."/>
            <person name="Submissions S."/>
        </authorList>
    </citation>
    <scope>NUCLEOTIDE SEQUENCE [LARGE SCALE GENOMIC DNA]</scope>
    <source>
        <strain evidence="2">DSM 26898</strain>
    </source>
</reference>
<dbReference type="EMBL" id="FQVO01000004">
    <property type="protein sequence ID" value="SHE79896.1"/>
    <property type="molecule type" value="Genomic_DNA"/>
</dbReference>
<dbReference type="Proteomes" id="UP000184236">
    <property type="component" value="Unassembled WGS sequence"/>
</dbReference>